<protein>
    <submittedName>
        <fullName evidence="1">Uncharacterized protein</fullName>
    </submittedName>
</protein>
<organism evidence="1">
    <name type="scientific">Amphimedon queenslandica</name>
    <name type="common">Sponge</name>
    <dbReference type="NCBI Taxonomy" id="400682"/>
    <lineage>
        <taxon>Eukaryota</taxon>
        <taxon>Metazoa</taxon>
        <taxon>Porifera</taxon>
        <taxon>Demospongiae</taxon>
        <taxon>Heteroscleromorpha</taxon>
        <taxon>Haplosclerida</taxon>
        <taxon>Niphatidae</taxon>
        <taxon>Amphimedon</taxon>
    </lineage>
</organism>
<name>A0A1X7VK80_AMPQE</name>
<accession>A0A1X7VK80</accession>
<proteinExistence type="predicted"/>
<sequence>MAGICLACGTEVSAKDRNRRILSKKHVSDVLLFMRKIYDAILKERQEDIDYIKQKVIADKVCKVIESLPTFPRVEIAATSTSSSTVTSPVRSCYVWLQEEKTI</sequence>
<reference evidence="1" key="1">
    <citation type="submission" date="2017-05" db="UniProtKB">
        <authorList>
            <consortium name="EnsemblMetazoa"/>
        </authorList>
    </citation>
    <scope>IDENTIFICATION</scope>
</reference>
<dbReference type="EnsemblMetazoa" id="Aqu2.1.40432_001">
    <property type="protein sequence ID" value="Aqu2.1.40432_001"/>
    <property type="gene ID" value="Aqu2.1.40432"/>
</dbReference>
<dbReference type="InParanoid" id="A0A1X7VK80"/>
<dbReference type="AlphaFoldDB" id="A0A1X7VK80"/>
<evidence type="ECO:0000313" key="1">
    <source>
        <dbReference type="EnsemblMetazoa" id="Aqu2.1.40432_001"/>
    </source>
</evidence>